<dbReference type="InterPro" id="IPR011335">
    <property type="entry name" value="Restrct_endonuc-II-like"/>
</dbReference>
<keyword evidence="2" id="KW-0540">Nuclease</keyword>
<accession>A0ABV7WYK4</accession>
<dbReference type="PANTHER" id="PTHR38590">
    <property type="entry name" value="BLL0828 PROTEIN"/>
    <property type="match status" value="1"/>
</dbReference>
<feature type="domain" description="DUF559" evidence="1">
    <location>
        <begin position="3"/>
        <end position="105"/>
    </location>
</feature>
<keyword evidence="3" id="KW-1185">Reference proteome</keyword>
<name>A0ABV7WYK4_9HYPH</name>
<sequence>MTTRPRQLRQAASIAENRLWYVLRNRGLSGHKFVRQFPVGPYIADFACREAALIVELDGGQHAGNAADDVRTAFLNGEGYSVLRFWNNEVLANRDGVLSTILRVIALAPSPDLRFAPATLSPMGRGTRGVRAAASSHRQILARSIPLPPRER</sequence>
<keyword evidence="2" id="KW-0378">Hydrolase</keyword>
<dbReference type="Pfam" id="PF04480">
    <property type="entry name" value="DUF559"/>
    <property type="match status" value="1"/>
</dbReference>
<protein>
    <submittedName>
        <fullName evidence="2">Endonuclease domain-containing protein</fullName>
    </submittedName>
</protein>
<dbReference type="Gene3D" id="3.40.960.10">
    <property type="entry name" value="VSR Endonuclease"/>
    <property type="match status" value="1"/>
</dbReference>
<dbReference type="SUPFAM" id="SSF52980">
    <property type="entry name" value="Restriction endonuclease-like"/>
    <property type="match status" value="1"/>
</dbReference>
<dbReference type="Proteomes" id="UP001595613">
    <property type="component" value="Unassembled WGS sequence"/>
</dbReference>
<dbReference type="GO" id="GO:0004519">
    <property type="term" value="F:endonuclease activity"/>
    <property type="evidence" value="ECO:0007669"/>
    <property type="project" value="UniProtKB-KW"/>
</dbReference>
<dbReference type="CDD" id="cd01038">
    <property type="entry name" value="Endonuclease_DUF559"/>
    <property type="match status" value="1"/>
</dbReference>
<dbReference type="RefSeq" id="WP_380095852.1">
    <property type="nucleotide sequence ID" value="NZ_JBHRYD010000001.1"/>
</dbReference>
<keyword evidence="2" id="KW-0255">Endonuclease</keyword>
<reference evidence="3" key="1">
    <citation type="journal article" date="2019" name="Int. J. Syst. Evol. Microbiol.">
        <title>The Global Catalogue of Microorganisms (GCM) 10K type strain sequencing project: providing services to taxonomists for standard genome sequencing and annotation.</title>
        <authorList>
            <consortium name="The Broad Institute Genomics Platform"/>
            <consortium name="The Broad Institute Genome Sequencing Center for Infectious Disease"/>
            <person name="Wu L."/>
            <person name="Ma J."/>
        </authorList>
    </citation>
    <scope>NUCLEOTIDE SEQUENCE [LARGE SCALE GENOMIC DNA]</scope>
    <source>
        <strain evidence="3">KCTC 42281</strain>
    </source>
</reference>
<evidence type="ECO:0000259" key="1">
    <source>
        <dbReference type="Pfam" id="PF04480"/>
    </source>
</evidence>
<gene>
    <name evidence="2" type="ORF">ACFOOL_06375</name>
</gene>
<proteinExistence type="predicted"/>
<dbReference type="PANTHER" id="PTHR38590:SF1">
    <property type="entry name" value="BLL0828 PROTEIN"/>
    <property type="match status" value="1"/>
</dbReference>
<comment type="caution">
    <text evidence="2">The sequence shown here is derived from an EMBL/GenBank/DDBJ whole genome shotgun (WGS) entry which is preliminary data.</text>
</comment>
<dbReference type="InterPro" id="IPR047216">
    <property type="entry name" value="Endonuclease_DUF559_bact"/>
</dbReference>
<dbReference type="InterPro" id="IPR007569">
    <property type="entry name" value="DUF559"/>
</dbReference>
<organism evidence="2 3">
    <name type="scientific">Devosia honganensis</name>
    <dbReference type="NCBI Taxonomy" id="1610527"/>
    <lineage>
        <taxon>Bacteria</taxon>
        <taxon>Pseudomonadati</taxon>
        <taxon>Pseudomonadota</taxon>
        <taxon>Alphaproteobacteria</taxon>
        <taxon>Hyphomicrobiales</taxon>
        <taxon>Devosiaceae</taxon>
        <taxon>Devosia</taxon>
    </lineage>
</organism>
<evidence type="ECO:0000313" key="2">
    <source>
        <dbReference type="EMBL" id="MFC3704376.1"/>
    </source>
</evidence>
<dbReference type="EMBL" id="JBHRYD010000001">
    <property type="protein sequence ID" value="MFC3704376.1"/>
    <property type="molecule type" value="Genomic_DNA"/>
</dbReference>
<evidence type="ECO:0000313" key="3">
    <source>
        <dbReference type="Proteomes" id="UP001595613"/>
    </source>
</evidence>